<dbReference type="OrthoDB" id="26212at2"/>
<dbReference type="Proteomes" id="UP000184191">
    <property type="component" value="Unassembled WGS sequence"/>
</dbReference>
<name>A0A1M7CMB9_9RHOB</name>
<dbReference type="EMBL" id="FRBN01000027">
    <property type="protein sequence ID" value="SHL68411.1"/>
    <property type="molecule type" value="Genomic_DNA"/>
</dbReference>
<gene>
    <name evidence="2" type="ORF">SAMN05444414_12739</name>
</gene>
<protein>
    <submittedName>
        <fullName evidence="2">DNA binding domain-containing protein, excisionase family</fullName>
    </submittedName>
</protein>
<dbReference type="RefSeq" id="WP_073200180.1">
    <property type="nucleotide sequence ID" value="NZ_FRBN01000027.1"/>
</dbReference>
<reference evidence="3" key="1">
    <citation type="submission" date="2016-11" db="EMBL/GenBank/DDBJ databases">
        <authorList>
            <person name="Varghese N."/>
            <person name="Submissions S."/>
        </authorList>
    </citation>
    <scope>NUCLEOTIDE SEQUENCE [LARGE SCALE GENOMIC DNA]</scope>
    <source>
        <strain evidence="3">DSM 29327</strain>
    </source>
</reference>
<dbReference type="InterPro" id="IPR041657">
    <property type="entry name" value="HTH_17"/>
</dbReference>
<keyword evidence="3" id="KW-1185">Reference proteome</keyword>
<evidence type="ECO:0000313" key="3">
    <source>
        <dbReference type="Proteomes" id="UP000184191"/>
    </source>
</evidence>
<evidence type="ECO:0000259" key="1">
    <source>
        <dbReference type="Pfam" id="PF12728"/>
    </source>
</evidence>
<evidence type="ECO:0000313" key="2">
    <source>
        <dbReference type="EMBL" id="SHL68411.1"/>
    </source>
</evidence>
<dbReference type="AlphaFoldDB" id="A0A1M7CMB9"/>
<dbReference type="InterPro" id="IPR010093">
    <property type="entry name" value="SinI_DNA-bd"/>
</dbReference>
<organism evidence="2 3">
    <name type="scientific">Roseovarius marisflavi</name>
    <dbReference type="NCBI Taxonomy" id="1054996"/>
    <lineage>
        <taxon>Bacteria</taxon>
        <taxon>Pseudomonadati</taxon>
        <taxon>Pseudomonadota</taxon>
        <taxon>Alphaproteobacteria</taxon>
        <taxon>Rhodobacterales</taxon>
        <taxon>Roseobacteraceae</taxon>
        <taxon>Roseovarius</taxon>
    </lineage>
</organism>
<dbReference type="STRING" id="1054996.SAMN05444414_12739"/>
<dbReference type="GO" id="GO:0003677">
    <property type="term" value="F:DNA binding"/>
    <property type="evidence" value="ECO:0007669"/>
    <property type="project" value="InterPro"/>
</dbReference>
<sequence>MTATEADVAPNEVQGLKDRLPTAAEIDSAAHAATAIAVAMELDGGLKISGENGDAVHIAPAVGELIIELLGHVSAGNMVTLVPVSAMLTTQQAADIMNVSRPHLTKLLKQGEIQFEEVGKHRRVPLRALMEYREDKARRQEEAMQKLSRLGQEYDRA</sequence>
<dbReference type="NCBIfam" id="TIGR01764">
    <property type="entry name" value="excise"/>
    <property type="match status" value="1"/>
</dbReference>
<dbReference type="Pfam" id="PF12728">
    <property type="entry name" value="HTH_17"/>
    <property type="match status" value="1"/>
</dbReference>
<accession>A0A1M7CMB9</accession>
<proteinExistence type="predicted"/>
<feature type="domain" description="Helix-turn-helix" evidence="1">
    <location>
        <begin position="87"/>
        <end position="135"/>
    </location>
</feature>